<dbReference type="Gene3D" id="2.40.110.10">
    <property type="entry name" value="Butyryl-CoA Dehydrogenase, subunit A, domain 2"/>
    <property type="match status" value="1"/>
</dbReference>
<dbReference type="InterPro" id="IPR013786">
    <property type="entry name" value="AcylCoA_DH/ox_N"/>
</dbReference>
<dbReference type="SUPFAM" id="SSF56645">
    <property type="entry name" value="Acyl-CoA dehydrogenase NM domain-like"/>
    <property type="match status" value="1"/>
</dbReference>
<dbReference type="InterPro" id="IPR006091">
    <property type="entry name" value="Acyl-CoA_Oxase/DH_mid-dom"/>
</dbReference>
<dbReference type="PANTHER" id="PTHR43884">
    <property type="entry name" value="ACYL-COA DEHYDROGENASE"/>
    <property type="match status" value="1"/>
</dbReference>
<dbReference type="Pfam" id="PF02771">
    <property type="entry name" value="Acyl-CoA_dh_N"/>
    <property type="match status" value="1"/>
</dbReference>
<reference evidence="10" key="1">
    <citation type="submission" date="2015-05" db="EMBL/GenBank/DDBJ databases">
        <title>Characterization of AcyB2 and Trm22 as positive transcriptional regulators for Carbomycin biosynthesis in Streptomyces thermotolerans ATCC 11416.</title>
        <authorList>
            <person name="Zhong J."/>
            <person name="Dai J."/>
            <person name="Wang Y."/>
            <person name="He W."/>
        </authorList>
    </citation>
    <scope>NUCLEOTIDE SEQUENCE</scope>
    <source>
        <strain evidence="10">ATCC 11416</strain>
    </source>
</reference>
<evidence type="ECO:0000256" key="4">
    <source>
        <dbReference type="ARBA" id="ARBA00022827"/>
    </source>
</evidence>
<dbReference type="AlphaFoldDB" id="A0A0P0KAP9"/>
<evidence type="ECO:0000256" key="5">
    <source>
        <dbReference type="RuleBase" id="RU362125"/>
    </source>
</evidence>
<dbReference type="Pfam" id="PF02770">
    <property type="entry name" value="Acyl-CoA_dh_M"/>
    <property type="match status" value="1"/>
</dbReference>
<dbReference type="GO" id="GO:0003995">
    <property type="term" value="F:acyl-CoA dehydrogenase activity"/>
    <property type="evidence" value="ECO:0007669"/>
    <property type="project" value="TreeGrafter"/>
</dbReference>
<proteinExistence type="inferred from homology"/>
<dbReference type="Gene3D" id="1.20.140.10">
    <property type="entry name" value="Butyryl-CoA Dehydrogenase, subunit A, domain 3"/>
    <property type="match status" value="1"/>
</dbReference>
<gene>
    <name evidence="10" type="primary">cbm15</name>
</gene>
<evidence type="ECO:0000259" key="8">
    <source>
        <dbReference type="Pfam" id="PF02770"/>
    </source>
</evidence>
<dbReference type="Pfam" id="PF00441">
    <property type="entry name" value="Acyl-CoA_dh_1"/>
    <property type="match status" value="1"/>
</dbReference>
<evidence type="ECO:0000256" key="6">
    <source>
        <dbReference type="SAM" id="MobiDB-lite"/>
    </source>
</evidence>
<keyword evidence="5" id="KW-0560">Oxidoreductase</keyword>
<feature type="domain" description="Acyl-CoA oxidase/dehydrogenase middle" evidence="8">
    <location>
        <begin position="120"/>
        <end position="210"/>
    </location>
</feature>
<keyword evidence="3 5" id="KW-0285">Flavoprotein</keyword>
<feature type="region of interest" description="Disordered" evidence="6">
    <location>
        <begin position="1"/>
        <end position="27"/>
    </location>
</feature>
<organism evidence="10">
    <name type="scientific">Streptomyces thermotolerans</name>
    <dbReference type="NCBI Taxonomy" id="80858"/>
    <lineage>
        <taxon>Bacteria</taxon>
        <taxon>Bacillati</taxon>
        <taxon>Actinomycetota</taxon>
        <taxon>Actinomycetes</taxon>
        <taxon>Kitasatosporales</taxon>
        <taxon>Streptomycetaceae</taxon>
        <taxon>Streptomyces</taxon>
    </lineage>
</organism>
<evidence type="ECO:0000256" key="3">
    <source>
        <dbReference type="ARBA" id="ARBA00022630"/>
    </source>
</evidence>
<evidence type="ECO:0000313" key="10">
    <source>
        <dbReference type="EMBL" id="ALK28504.1"/>
    </source>
</evidence>
<protein>
    <submittedName>
        <fullName evidence="10">Acyl-CoA dehydrogenase</fullName>
    </submittedName>
</protein>
<feature type="domain" description="Acyl-CoA dehydrogenase/oxidase C-terminal" evidence="7">
    <location>
        <begin position="229"/>
        <end position="371"/>
    </location>
</feature>
<name>A0A0P0KAP9_STRTH</name>
<dbReference type="Gene3D" id="1.10.540.10">
    <property type="entry name" value="Acyl-CoA dehydrogenase/oxidase, N-terminal domain"/>
    <property type="match status" value="1"/>
</dbReference>
<evidence type="ECO:0000256" key="1">
    <source>
        <dbReference type="ARBA" id="ARBA00001974"/>
    </source>
</evidence>
<dbReference type="InterPro" id="IPR009100">
    <property type="entry name" value="AcylCoA_DH/oxidase_NM_dom_sf"/>
</dbReference>
<comment type="cofactor">
    <cofactor evidence="1 5">
        <name>FAD</name>
        <dbReference type="ChEBI" id="CHEBI:57692"/>
    </cofactor>
</comment>
<comment type="similarity">
    <text evidence="2 5">Belongs to the acyl-CoA dehydrogenase family.</text>
</comment>
<dbReference type="InterPro" id="IPR036250">
    <property type="entry name" value="AcylCo_DH-like_C"/>
</dbReference>
<sequence>MSETTAPAASGPDREAEELFTESVGDRAGEWDRAGEIPRDVLRRLGARGLLCAQAPVVHGGLGYTSRRNGELTAHVGSLCSSLRSVMTSQGMAAWTLRRLGDAGQQAALVPRLTGGELAAVAFTEAEAGSDLSALATRLTRSGDEIVVDGAKVWTTNAAYADLLVVFGRTEDGVGAVVVPASAPGIRIERITDAHGCRAAGHADIRLDGVRVPADALLRGVDRSSALLVTTALSYGRMSVAWGCVGILRGCLTAAVRHAVGRKQFGTRLADHQLVARHLAELLIAEQNAARACEHASDLWDRGSPDLVTAVVLAKHVAATGAAAGAARAMQVLASAGAHDGHVVARAHRDAKLMEIIEGSSEICELILAQHAVATA</sequence>
<dbReference type="CDD" id="cd00567">
    <property type="entry name" value="ACAD"/>
    <property type="match status" value="1"/>
</dbReference>
<dbReference type="InterPro" id="IPR037069">
    <property type="entry name" value="AcylCoA_DH/ox_N_sf"/>
</dbReference>
<evidence type="ECO:0000256" key="2">
    <source>
        <dbReference type="ARBA" id="ARBA00009347"/>
    </source>
</evidence>
<dbReference type="InterPro" id="IPR046373">
    <property type="entry name" value="Acyl-CoA_Oxase/DH_mid-dom_sf"/>
</dbReference>
<evidence type="ECO:0000259" key="7">
    <source>
        <dbReference type="Pfam" id="PF00441"/>
    </source>
</evidence>
<dbReference type="PANTHER" id="PTHR43884:SF12">
    <property type="entry name" value="ISOVALERYL-COA DEHYDROGENASE, MITOCHONDRIAL-RELATED"/>
    <property type="match status" value="1"/>
</dbReference>
<dbReference type="SUPFAM" id="SSF47203">
    <property type="entry name" value="Acyl-CoA dehydrogenase C-terminal domain-like"/>
    <property type="match status" value="1"/>
</dbReference>
<dbReference type="InterPro" id="IPR009075">
    <property type="entry name" value="AcylCo_DH/oxidase_C"/>
</dbReference>
<feature type="domain" description="Acyl-CoA dehydrogenase/oxidase N-terminal" evidence="9">
    <location>
        <begin position="15"/>
        <end position="117"/>
    </location>
</feature>
<dbReference type="EMBL" id="KR818745">
    <property type="protein sequence ID" value="ALK28504.1"/>
    <property type="molecule type" value="Genomic_DNA"/>
</dbReference>
<accession>A0A0P0KAP9</accession>
<dbReference type="GO" id="GO:0050660">
    <property type="term" value="F:flavin adenine dinucleotide binding"/>
    <property type="evidence" value="ECO:0007669"/>
    <property type="project" value="InterPro"/>
</dbReference>
<evidence type="ECO:0000259" key="9">
    <source>
        <dbReference type="Pfam" id="PF02771"/>
    </source>
</evidence>
<keyword evidence="4 5" id="KW-0274">FAD</keyword>